<accession>A0A2M7T6U2</accession>
<organism evidence="1 2">
    <name type="scientific">Candidatus Aquicultor secundus</name>
    <dbReference type="NCBI Taxonomy" id="1973895"/>
    <lineage>
        <taxon>Bacteria</taxon>
        <taxon>Bacillati</taxon>
        <taxon>Actinomycetota</taxon>
        <taxon>Candidatus Aquicultoria</taxon>
        <taxon>Candidatus Aquicultorales</taxon>
        <taxon>Candidatus Aquicultoraceae</taxon>
        <taxon>Candidatus Aquicultor</taxon>
    </lineage>
</organism>
<feature type="non-terminal residue" evidence="1">
    <location>
        <position position="1"/>
    </location>
</feature>
<dbReference type="Proteomes" id="UP000230956">
    <property type="component" value="Unassembled WGS sequence"/>
</dbReference>
<comment type="caution">
    <text evidence="1">The sequence shown here is derived from an EMBL/GenBank/DDBJ whole genome shotgun (WGS) entry which is preliminary data.</text>
</comment>
<dbReference type="EMBL" id="PFNG01000189">
    <property type="protein sequence ID" value="PIZ36777.1"/>
    <property type="molecule type" value="Genomic_DNA"/>
</dbReference>
<feature type="non-terminal residue" evidence="1">
    <location>
        <position position="210"/>
    </location>
</feature>
<gene>
    <name evidence="1" type="ORF">COY37_08095</name>
</gene>
<dbReference type="AlphaFoldDB" id="A0A2M7T6U2"/>
<dbReference type="RefSeq" id="WP_286977141.1">
    <property type="nucleotide sequence ID" value="NZ_PFNG01000189.1"/>
</dbReference>
<dbReference type="Pfam" id="PF13196">
    <property type="entry name" value="DUF4012"/>
    <property type="match status" value="1"/>
</dbReference>
<protein>
    <recommendedName>
        <fullName evidence="3">DUF4012 domain-containing protein</fullName>
    </recommendedName>
</protein>
<reference evidence="2" key="1">
    <citation type="submission" date="2017-09" db="EMBL/GenBank/DDBJ databases">
        <title>Depth-based differentiation of microbial function through sediment-hosted aquifers and enrichment of novel symbionts in the deep terrestrial subsurface.</title>
        <authorList>
            <person name="Probst A.J."/>
            <person name="Ladd B."/>
            <person name="Jarett J.K."/>
            <person name="Geller-Mcgrath D.E."/>
            <person name="Sieber C.M.K."/>
            <person name="Emerson J.B."/>
            <person name="Anantharaman K."/>
            <person name="Thomas B.C."/>
            <person name="Malmstrom R."/>
            <person name="Stieglmeier M."/>
            <person name="Klingl A."/>
            <person name="Woyke T."/>
            <person name="Ryan C.M."/>
            <person name="Banfield J.F."/>
        </authorList>
    </citation>
    <scope>NUCLEOTIDE SEQUENCE [LARGE SCALE GENOMIC DNA]</scope>
</reference>
<evidence type="ECO:0008006" key="3">
    <source>
        <dbReference type="Google" id="ProtNLM"/>
    </source>
</evidence>
<evidence type="ECO:0000313" key="2">
    <source>
        <dbReference type="Proteomes" id="UP000230956"/>
    </source>
</evidence>
<evidence type="ECO:0000313" key="1">
    <source>
        <dbReference type="EMBL" id="PIZ36777.1"/>
    </source>
</evidence>
<dbReference type="InterPro" id="IPR025101">
    <property type="entry name" value="DUF4012"/>
</dbReference>
<name>A0A2M7T6U2_9ACTN</name>
<sequence length="210" mass="23107">LSAKPYIDQANLYTLQAMAEYEKAPSTFLIPSIDKAREELGKQLPKLRDITTNMKLALDVLPGVLGSQTPRRYFLAIQNNAELRATGGLIGNYGIITMDKGKLSLTDFNEILKLQNMNPHAVNAPKDYLARYGQFQATSIWSNTNMSPDFPTVSRILLNLYGSVTGVSLDGVITIDPVGLQYLLTAIGPVDLPGESIIIDEHNVVNWTLI</sequence>
<proteinExistence type="predicted"/>